<sequence length="110" mass="12276">MNDTLVEPFRAEEIWRAVKAMAPLKASDINIWSEPWLHGPTGGFLTDHSINCDYTMVADLIDAPTATWKMDVLESLFDTVHVRKICVIPLAKSELSDELDGDMMGRGSIL</sequence>
<accession>A0ABR2ECT6</accession>
<organism evidence="1 2">
    <name type="scientific">Hibiscus sabdariffa</name>
    <name type="common">roselle</name>
    <dbReference type="NCBI Taxonomy" id="183260"/>
    <lineage>
        <taxon>Eukaryota</taxon>
        <taxon>Viridiplantae</taxon>
        <taxon>Streptophyta</taxon>
        <taxon>Embryophyta</taxon>
        <taxon>Tracheophyta</taxon>
        <taxon>Spermatophyta</taxon>
        <taxon>Magnoliopsida</taxon>
        <taxon>eudicotyledons</taxon>
        <taxon>Gunneridae</taxon>
        <taxon>Pentapetalae</taxon>
        <taxon>rosids</taxon>
        <taxon>malvids</taxon>
        <taxon>Malvales</taxon>
        <taxon>Malvaceae</taxon>
        <taxon>Malvoideae</taxon>
        <taxon>Hibiscus</taxon>
    </lineage>
</organism>
<reference evidence="1 2" key="1">
    <citation type="journal article" date="2024" name="G3 (Bethesda)">
        <title>Genome assembly of Hibiscus sabdariffa L. provides insights into metabolisms of medicinal natural products.</title>
        <authorList>
            <person name="Kim T."/>
        </authorList>
    </citation>
    <scope>NUCLEOTIDE SEQUENCE [LARGE SCALE GENOMIC DNA]</scope>
    <source>
        <strain evidence="1">TK-2024</strain>
        <tissue evidence="1">Old leaves</tissue>
    </source>
</reference>
<dbReference type="Proteomes" id="UP001472677">
    <property type="component" value="Unassembled WGS sequence"/>
</dbReference>
<comment type="caution">
    <text evidence="1">The sequence shown here is derived from an EMBL/GenBank/DDBJ whole genome shotgun (WGS) entry which is preliminary data.</text>
</comment>
<proteinExistence type="predicted"/>
<name>A0ABR2ECT6_9ROSI</name>
<evidence type="ECO:0000313" key="1">
    <source>
        <dbReference type="EMBL" id="KAK8557914.1"/>
    </source>
</evidence>
<keyword evidence="2" id="KW-1185">Reference proteome</keyword>
<protein>
    <submittedName>
        <fullName evidence="1">Uncharacterized protein</fullName>
    </submittedName>
</protein>
<dbReference type="EMBL" id="JBBPBM010000016">
    <property type="protein sequence ID" value="KAK8557914.1"/>
    <property type="molecule type" value="Genomic_DNA"/>
</dbReference>
<gene>
    <name evidence="1" type="ORF">V6N12_010137</name>
</gene>
<evidence type="ECO:0000313" key="2">
    <source>
        <dbReference type="Proteomes" id="UP001472677"/>
    </source>
</evidence>